<evidence type="ECO:0000313" key="3">
    <source>
        <dbReference type="Proteomes" id="UP000502928"/>
    </source>
</evidence>
<dbReference type="InterPro" id="IPR011051">
    <property type="entry name" value="RmlC_Cupin_sf"/>
</dbReference>
<dbReference type="KEGG" id="mut:GVT53_20740"/>
<feature type="domain" description="Cupin type-2" evidence="1">
    <location>
        <begin position="27"/>
        <end position="96"/>
    </location>
</feature>
<dbReference type="AlphaFoldDB" id="A0A6G7J854"/>
<dbReference type="SUPFAM" id="SSF51182">
    <property type="entry name" value="RmlC-like cupins"/>
    <property type="match status" value="1"/>
</dbReference>
<sequence>MKNNASKWVLGQKVTLHPTTGDYDLVVCETPAGAQGPPPHVHSEYKEAFMVVQGELEFFVNGKTFVCKQGESVDIPPGTLHTFSNKTDAACTWVNIHSPKGFYKFFETFGVPETEDNAIMKSVEPEIIQKVLATASQYDMAIPPPPQQ</sequence>
<dbReference type="InterPro" id="IPR053146">
    <property type="entry name" value="QDO-like"/>
</dbReference>
<dbReference type="PANTHER" id="PTHR36440:SF1">
    <property type="entry name" value="PUTATIVE (AFU_ORTHOLOGUE AFUA_8G07350)-RELATED"/>
    <property type="match status" value="1"/>
</dbReference>
<dbReference type="InterPro" id="IPR014710">
    <property type="entry name" value="RmlC-like_jellyroll"/>
</dbReference>
<dbReference type="PANTHER" id="PTHR36440">
    <property type="entry name" value="PUTATIVE (AFU_ORTHOLOGUE AFUA_8G07350)-RELATED"/>
    <property type="match status" value="1"/>
</dbReference>
<reference evidence="2 3" key="1">
    <citation type="submission" date="2020-02" db="EMBL/GenBank/DDBJ databases">
        <title>Complete genome of Muricauda sp. 501str8.</title>
        <authorList>
            <person name="Dong B."/>
            <person name="Zhu S."/>
            <person name="Yang J."/>
            <person name="Chen J."/>
        </authorList>
    </citation>
    <scope>NUCLEOTIDE SEQUENCE [LARGE SCALE GENOMIC DNA]</scope>
    <source>
        <strain evidence="2 3">501str8</strain>
    </source>
</reference>
<organism evidence="2 3">
    <name type="scientific">Flagellimonas oceani</name>
    <dbReference type="NCBI Taxonomy" id="2698672"/>
    <lineage>
        <taxon>Bacteria</taxon>
        <taxon>Pseudomonadati</taxon>
        <taxon>Bacteroidota</taxon>
        <taxon>Flavobacteriia</taxon>
        <taxon>Flavobacteriales</taxon>
        <taxon>Flavobacteriaceae</taxon>
        <taxon>Flagellimonas</taxon>
    </lineage>
</organism>
<dbReference type="Gene3D" id="2.60.120.10">
    <property type="entry name" value="Jelly Rolls"/>
    <property type="match status" value="1"/>
</dbReference>
<gene>
    <name evidence="2" type="ORF">GVT53_20740</name>
</gene>
<accession>A0A6G7J854</accession>
<dbReference type="RefSeq" id="WP_166250346.1">
    <property type="nucleotide sequence ID" value="NZ_CP049616.1"/>
</dbReference>
<evidence type="ECO:0000313" key="2">
    <source>
        <dbReference type="EMBL" id="QII47006.1"/>
    </source>
</evidence>
<protein>
    <submittedName>
        <fullName evidence="2">Cupin domain-containing protein</fullName>
    </submittedName>
</protein>
<name>A0A6G7J854_9FLAO</name>
<keyword evidence="3" id="KW-1185">Reference proteome</keyword>
<proteinExistence type="predicted"/>
<dbReference type="Pfam" id="PF07883">
    <property type="entry name" value="Cupin_2"/>
    <property type="match status" value="1"/>
</dbReference>
<dbReference type="InterPro" id="IPR013096">
    <property type="entry name" value="Cupin_2"/>
</dbReference>
<evidence type="ECO:0000259" key="1">
    <source>
        <dbReference type="Pfam" id="PF07883"/>
    </source>
</evidence>
<dbReference type="Proteomes" id="UP000502928">
    <property type="component" value="Chromosome"/>
</dbReference>
<dbReference type="EMBL" id="CP049616">
    <property type="protein sequence ID" value="QII47006.1"/>
    <property type="molecule type" value="Genomic_DNA"/>
</dbReference>